<feature type="compositionally biased region" description="Basic residues" evidence="1">
    <location>
        <begin position="1"/>
        <end position="10"/>
    </location>
</feature>
<feature type="compositionally biased region" description="Low complexity" evidence="1">
    <location>
        <begin position="139"/>
        <end position="167"/>
    </location>
</feature>
<feature type="region of interest" description="Disordered" evidence="1">
    <location>
        <begin position="261"/>
        <end position="301"/>
    </location>
</feature>
<feature type="compositionally biased region" description="Basic residues" evidence="1">
    <location>
        <begin position="89"/>
        <end position="99"/>
    </location>
</feature>
<evidence type="ECO:0000313" key="2">
    <source>
        <dbReference type="EMBL" id="KMZ87685.1"/>
    </source>
</evidence>
<reference evidence="2 3" key="1">
    <citation type="submission" date="2011-08" db="EMBL/GenBank/DDBJ databases">
        <title>The Genome Sequence of Plasmodium vivax Brazil I.</title>
        <authorList>
            <consortium name="The Broad Institute Genome Sequencing Platform"/>
            <consortium name="The Broad Institute Genome Sequencing Center for Infectious Disease"/>
            <person name="Neafsey D."/>
            <person name="Carlton J."/>
            <person name="Barnwell J."/>
            <person name="Collins W."/>
            <person name="Escalante A."/>
            <person name="Mullikin J."/>
            <person name="Saul A."/>
            <person name="Guigo R."/>
            <person name="Camara F."/>
            <person name="Young S.K."/>
            <person name="Zeng Q."/>
            <person name="Gargeya S."/>
            <person name="Fitzgerald M."/>
            <person name="Haas B."/>
            <person name="Abouelleil A."/>
            <person name="Alvarado L."/>
            <person name="Arachchi H.M."/>
            <person name="Berlin A."/>
            <person name="Brown A."/>
            <person name="Chapman S.B."/>
            <person name="Chen Z."/>
            <person name="Dunbar C."/>
            <person name="Freedman E."/>
            <person name="Gearin G."/>
            <person name="Gellesch M."/>
            <person name="Goldberg J."/>
            <person name="Griggs A."/>
            <person name="Gujja S."/>
            <person name="Heiman D."/>
            <person name="Howarth C."/>
            <person name="Larson L."/>
            <person name="Lui A."/>
            <person name="MacDonald P.J.P."/>
            <person name="Montmayeur A."/>
            <person name="Murphy C."/>
            <person name="Neiman D."/>
            <person name="Pearson M."/>
            <person name="Priest M."/>
            <person name="Roberts A."/>
            <person name="Saif S."/>
            <person name="Shea T."/>
            <person name="Shenoy N."/>
            <person name="Sisk P."/>
            <person name="Stolte C."/>
            <person name="Sykes S."/>
            <person name="Wortman J."/>
            <person name="Nusbaum C."/>
            <person name="Birren B."/>
        </authorList>
    </citation>
    <scope>NUCLEOTIDE SEQUENCE [LARGE SCALE GENOMIC DNA]</scope>
    <source>
        <strain evidence="2 3">Brazil I</strain>
    </source>
</reference>
<dbReference type="EMBL" id="KQ234795">
    <property type="protein sequence ID" value="KMZ87685.1"/>
    <property type="molecule type" value="Genomic_DNA"/>
</dbReference>
<sequence>MTIEKKKKKKNETSMKKSNNAGVLPLHDEKKRPSRSNSVGSKENENVVAQGKMGQPGGGAKADKKEKAGRKDKKSTQVTRDTQDANAKARVKNKGRSNKKSSDRAGAYKSAKKDLNAPPVKRAMGKIGQRKNPKGRKGQTGQQTGEDGQTGQQTGGHDQTGLQTGGDCQPEQPIIKREQSSKRISSANDKGEGEASPNERSLIAIQPSLLSLASSKRGEAGGGRNNSTIIEVTPSGSIDQSCIEINGIRLGSAASSIFHLSQSAKWGDERESHGLSVSPSTSRASSRASSRDGSRDGYFPG</sequence>
<evidence type="ECO:0000256" key="1">
    <source>
        <dbReference type="SAM" id="MobiDB-lite"/>
    </source>
</evidence>
<accession>A0A0J9SX80</accession>
<feature type="compositionally biased region" description="Basic residues" evidence="1">
    <location>
        <begin position="128"/>
        <end position="137"/>
    </location>
</feature>
<dbReference type="Proteomes" id="UP000053327">
    <property type="component" value="Unassembled WGS sequence"/>
</dbReference>
<name>A0A0J9SX80_PLAV1</name>
<feature type="region of interest" description="Disordered" evidence="1">
    <location>
        <begin position="1"/>
        <end position="236"/>
    </location>
</feature>
<protein>
    <submittedName>
        <fullName evidence="2">Uncharacterized protein</fullName>
    </submittedName>
</protein>
<proteinExistence type="predicted"/>
<feature type="compositionally biased region" description="Low complexity" evidence="1">
    <location>
        <begin position="276"/>
        <end position="288"/>
    </location>
</feature>
<evidence type="ECO:0000313" key="3">
    <source>
        <dbReference type="Proteomes" id="UP000053327"/>
    </source>
</evidence>
<dbReference type="AlphaFoldDB" id="A0A0J9SX80"/>
<feature type="compositionally biased region" description="Polar residues" evidence="1">
    <location>
        <begin position="225"/>
        <end position="236"/>
    </location>
</feature>
<organism evidence="2 3">
    <name type="scientific">Plasmodium vivax (strain Brazil I)</name>
    <dbReference type="NCBI Taxonomy" id="1033975"/>
    <lineage>
        <taxon>Eukaryota</taxon>
        <taxon>Sar</taxon>
        <taxon>Alveolata</taxon>
        <taxon>Apicomplexa</taxon>
        <taxon>Aconoidasida</taxon>
        <taxon>Haemosporida</taxon>
        <taxon>Plasmodiidae</taxon>
        <taxon>Plasmodium</taxon>
        <taxon>Plasmodium (Plasmodium)</taxon>
    </lineage>
</organism>
<gene>
    <name evidence="2" type="ORF">PVBG_03786</name>
</gene>